<dbReference type="Proteomes" id="UP001602058">
    <property type="component" value="Unassembled WGS sequence"/>
</dbReference>
<dbReference type="EMBL" id="JBIAWJ010000001">
    <property type="protein sequence ID" value="MFF4520635.1"/>
    <property type="molecule type" value="Genomic_DNA"/>
</dbReference>
<sequence length="367" mass="39511">MGKDTARMKWSLPTRRSNTPPRRTTPATPPPPPPSASSPVTNPPPTPILTVPTTADRPQAMPPTSPPWPGRTWPPSSAASSALPDSASGGLAGRTGLSASYLSRLMSGERFPAWKHVAALARACGADPEVLRQVWRNSNARRDSQPRPASLASALRFLHLRAGSPTHWAIAVSSGNELHQDHTTALLNGTATGDREDVQRLVQILDGEPAYFLPLWEAEAEARPATQPDSTAQRPPSARATESPPPASTRVEELSAAFKDALGSPRLTPPSLPPNPPVPRHPYPRRHPLDRPLTPLSGHHPLVSPWSAKRHRMRRAALQFQQSNSNFSTRSASTPMRLRPQATSVGDPEVDTGACFGFPARTSRSAD</sequence>
<gene>
    <name evidence="3" type="ORF">ACFY1D_04100</name>
</gene>
<organism evidence="3 4">
    <name type="scientific">Streptomyces bluensis</name>
    <dbReference type="NCBI Taxonomy" id="33897"/>
    <lineage>
        <taxon>Bacteria</taxon>
        <taxon>Bacillati</taxon>
        <taxon>Actinomycetota</taxon>
        <taxon>Actinomycetes</taxon>
        <taxon>Kitasatosporales</taxon>
        <taxon>Streptomycetaceae</taxon>
        <taxon>Streptomyces</taxon>
    </lineage>
</organism>
<feature type="compositionally biased region" description="Pro residues" evidence="1">
    <location>
        <begin position="267"/>
        <end position="281"/>
    </location>
</feature>
<name>A0ABW6UB16_9ACTN</name>
<evidence type="ECO:0000313" key="4">
    <source>
        <dbReference type="Proteomes" id="UP001602058"/>
    </source>
</evidence>
<dbReference type="InterPro" id="IPR010982">
    <property type="entry name" value="Lambda_DNA-bd_dom_sf"/>
</dbReference>
<feature type="region of interest" description="Disordered" evidence="1">
    <location>
        <begin position="1"/>
        <end position="90"/>
    </location>
</feature>
<feature type="domain" description="HTH cro/C1-type" evidence="2">
    <location>
        <begin position="91"/>
        <end position="131"/>
    </location>
</feature>
<feature type="compositionally biased region" description="Polar residues" evidence="1">
    <location>
        <begin position="324"/>
        <end position="334"/>
    </location>
</feature>
<proteinExistence type="predicted"/>
<feature type="region of interest" description="Disordered" evidence="1">
    <location>
        <begin position="324"/>
        <end position="367"/>
    </location>
</feature>
<dbReference type="Pfam" id="PF13560">
    <property type="entry name" value="HTH_31"/>
    <property type="match status" value="1"/>
</dbReference>
<evidence type="ECO:0000256" key="1">
    <source>
        <dbReference type="SAM" id="MobiDB-lite"/>
    </source>
</evidence>
<feature type="compositionally biased region" description="Pro residues" evidence="1">
    <location>
        <begin position="60"/>
        <end position="69"/>
    </location>
</feature>
<comment type="caution">
    <text evidence="3">The sequence shown here is derived from an EMBL/GenBank/DDBJ whole genome shotgun (WGS) entry which is preliminary data.</text>
</comment>
<feature type="compositionally biased region" description="Low complexity" evidence="1">
    <location>
        <begin position="11"/>
        <end position="26"/>
    </location>
</feature>
<feature type="region of interest" description="Disordered" evidence="1">
    <location>
        <begin position="221"/>
        <end position="303"/>
    </location>
</feature>
<dbReference type="CDD" id="cd00093">
    <property type="entry name" value="HTH_XRE"/>
    <property type="match status" value="1"/>
</dbReference>
<dbReference type="PROSITE" id="PS50943">
    <property type="entry name" value="HTH_CROC1"/>
    <property type="match status" value="1"/>
</dbReference>
<dbReference type="InterPro" id="IPR001387">
    <property type="entry name" value="Cro/C1-type_HTH"/>
</dbReference>
<evidence type="ECO:0000313" key="3">
    <source>
        <dbReference type="EMBL" id="MFF4520635.1"/>
    </source>
</evidence>
<feature type="compositionally biased region" description="Low complexity" evidence="1">
    <location>
        <begin position="74"/>
        <end position="89"/>
    </location>
</feature>
<protein>
    <submittedName>
        <fullName evidence="3">Helix-turn-helix domain-containing protein</fullName>
    </submittedName>
</protein>
<feature type="compositionally biased region" description="Pro residues" evidence="1">
    <location>
        <begin position="27"/>
        <end position="47"/>
    </location>
</feature>
<accession>A0ABW6UB16</accession>
<dbReference type="RefSeq" id="WP_387883483.1">
    <property type="nucleotide sequence ID" value="NZ_JBIAWJ010000001.1"/>
</dbReference>
<dbReference type="SUPFAM" id="SSF47413">
    <property type="entry name" value="lambda repressor-like DNA-binding domains"/>
    <property type="match status" value="1"/>
</dbReference>
<keyword evidence="4" id="KW-1185">Reference proteome</keyword>
<evidence type="ECO:0000259" key="2">
    <source>
        <dbReference type="PROSITE" id="PS50943"/>
    </source>
</evidence>
<reference evidence="3 4" key="1">
    <citation type="submission" date="2024-10" db="EMBL/GenBank/DDBJ databases">
        <title>The Natural Products Discovery Center: Release of the First 8490 Sequenced Strains for Exploring Actinobacteria Biosynthetic Diversity.</title>
        <authorList>
            <person name="Kalkreuter E."/>
            <person name="Kautsar S.A."/>
            <person name="Yang D."/>
            <person name="Bader C.D."/>
            <person name="Teijaro C.N."/>
            <person name="Fluegel L."/>
            <person name="Davis C.M."/>
            <person name="Simpson J.R."/>
            <person name="Lauterbach L."/>
            <person name="Steele A.D."/>
            <person name="Gui C."/>
            <person name="Meng S."/>
            <person name="Li G."/>
            <person name="Viehrig K."/>
            <person name="Ye F."/>
            <person name="Su P."/>
            <person name="Kiefer A.F."/>
            <person name="Nichols A."/>
            <person name="Cepeda A.J."/>
            <person name="Yan W."/>
            <person name="Fan B."/>
            <person name="Jiang Y."/>
            <person name="Adhikari A."/>
            <person name="Zheng C.-J."/>
            <person name="Schuster L."/>
            <person name="Cowan T.M."/>
            <person name="Smanski M.J."/>
            <person name="Chevrette M.G."/>
            <person name="De Carvalho L.P.S."/>
            <person name="Shen B."/>
        </authorList>
    </citation>
    <scope>NUCLEOTIDE SEQUENCE [LARGE SCALE GENOMIC DNA]</scope>
    <source>
        <strain evidence="3 4">NPDC001390</strain>
    </source>
</reference>